<gene>
    <name evidence="1" type="ORF">GPECTOR_9g557</name>
</gene>
<reference evidence="2" key="1">
    <citation type="journal article" date="2016" name="Nat. Commun.">
        <title>The Gonium pectorale genome demonstrates co-option of cell cycle regulation during the evolution of multicellularity.</title>
        <authorList>
            <person name="Hanschen E.R."/>
            <person name="Marriage T.N."/>
            <person name="Ferris P.J."/>
            <person name="Hamaji T."/>
            <person name="Toyoda A."/>
            <person name="Fujiyama A."/>
            <person name="Neme R."/>
            <person name="Noguchi H."/>
            <person name="Minakuchi Y."/>
            <person name="Suzuki M."/>
            <person name="Kawai-Toyooka H."/>
            <person name="Smith D.R."/>
            <person name="Sparks H."/>
            <person name="Anderson J."/>
            <person name="Bakaric R."/>
            <person name="Luria V."/>
            <person name="Karger A."/>
            <person name="Kirschner M.W."/>
            <person name="Durand P.M."/>
            <person name="Michod R.E."/>
            <person name="Nozaki H."/>
            <person name="Olson B.J."/>
        </authorList>
    </citation>
    <scope>NUCLEOTIDE SEQUENCE [LARGE SCALE GENOMIC DNA]</scope>
    <source>
        <strain evidence="2">NIES-2863</strain>
    </source>
</reference>
<name>A0A150GRU9_GONPE</name>
<organism evidence="1 2">
    <name type="scientific">Gonium pectorale</name>
    <name type="common">Green alga</name>
    <dbReference type="NCBI Taxonomy" id="33097"/>
    <lineage>
        <taxon>Eukaryota</taxon>
        <taxon>Viridiplantae</taxon>
        <taxon>Chlorophyta</taxon>
        <taxon>core chlorophytes</taxon>
        <taxon>Chlorophyceae</taxon>
        <taxon>CS clade</taxon>
        <taxon>Chlamydomonadales</taxon>
        <taxon>Volvocaceae</taxon>
        <taxon>Gonium</taxon>
    </lineage>
</organism>
<sequence length="75" mass="7985">MVQDLRGAVLVRSWRPTRSRRRPSLAGFKVKVNPGAPARSALKTLKALAVKPDAAGPICAVKQLPPYVAVPALEA</sequence>
<protein>
    <submittedName>
        <fullName evidence="1">Uncharacterized protein</fullName>
    </submittedName>
</protein>
<evidence type="ECO:0000313" key="2">
    <source>
        <dbReference type="Proteomes" id="UP000075714"/>
    </source>
</evidence>
<comment type="caution">
    <text evidence="1">The sequence shown here is derived from an EMBL/GenBank/DDBJ whole genome shotgun (WGS) entry which is preliminary data.</text>
</comment>
<keyword evidence="2" id="KW-1185">Reference proteome</keyword>
<dbReference type="EMBL" id="LSYV01000010">
    <property type="protein sequence ID" value="KXZ52513.1"/>
    <property type="molecule type" value="Genomic_DNA"/>
</dbReference>
<dbReference type="Proteomes" id="UP000075714">
    <property type="component" value="Unassembled WGS sequence"/>
</dbReference>
<accession>A0A150GRU9</accession>
<proteinExistence type="predicted"/>
<dbReference type="AlphaFoldDB" id="A0A150GRU9"/>
<evidence type="ECO:0000313" key="1">
    <source>
        <dbReference type="EMBL" id="KXZ52513.1"/>
    </source>
</evidence>